<evidence type="ECO:0000313" key="2">
    <source>
        <dbReference type="EMBL" id="SDX77953.1"/>
    </source>
</evidence>
<dbReference type="NCBIfam" id="TIGR04430">
    <property type="entry name" value="OM_asym_MlaD"/>
    <property type="match status" value="1"/>
</dbReference>
<dbReference type="GO" id="GO:0005548">
    <property type="term" value="F:phospholipid transporter activity"/>
    <property type="evidence" value="ECO:0007669"/>
    <property type="project" value="TreeGrafter"/>
</dbReference>
<organism evidence="2 3">
    <name type="scientific">Albimonas donghaensis</name>
    <dbReference type="NCBI Taxonomy" id="356660"/>
    <lineage>
        <taxon>Bacteria</taxon>
        <taxon>Pseudomonadati</taxon>
        <taxon>Pseudomonadota</taxon>
        <taxon>Alphaproteobacteria</taxon>
        <taxon>Rhodobacterales</taxon>
        <taxon>Paracoccaceae</taxon>
        <taxon>Albimonas</taxon>
    </lineage>
</organism>
<dbReference type="GO" id="GO:0005543">
    <property type="term" value="F:phospholipid binding"/>
    <property type="evidence" value="ECO:0007669"/>
    <property type="project" value="TreeGrafter"/>
</dbReference>
<evidence type="ECO:0000259" key="1">
    <source>
        <dbReference type="Pfam" id="PF02470"/>
    </source>
</evidence>
<name>A0A1H3EGP6_9RHOB</name>
<gene>
    <name evidence="2" type="ORF">SAMN05444336_11024</name>
</gene>
<dbReference type="InterPro" id="IPR030970">
    <property type="entry name" value="ABC_MlaD"/>
</dbReference>
<feature type="domain" description="Mce/MlaD" evidence="1">
    <location>
        <begin position="39"/>
        <end position="115"/>
    </location>
</feature>
<accession>A0A1H3EGP6</accession>
<dbReference type="STRING" id="356660.SAMN05444336_11024"/>
<dbReference type="InterPro" id="IPR003399">
    <property type="entry name" value="Mce/MlaD"/>
</dbReference>
<protein>
    <submittedName>
        <fullName evidence="2">Phospholipid/cholesterol/gamma-HCH transport system substrate-binding protein</fullName>
    </submittedName>
</protein>
<dbReference type="PANTHER" id="PTHR33371">
    <property type="entry name" value="INTERMEMBRANE PHOSPHOLIPID TRANSPORT SYSTEM BINDING PROTEIN MLAD-RELATED"/>
    <property type="match status" value="1"/>
</dbReference>
<sequence length="152" mass="15183">MASSAAETLIGAAVLAAAAGFIAYAAQTTELSAGGGSRYEITAGFRKAVGVSVGTDVRIAGVKVGAVSAMSLDPRTYRAQVTLSIDDAIKLPDDSDAAISAEGLLGGNYISVTPGGSDIMLAPGEEIMFTQGSVDFMDLVGRAISSSGSTSQ</sequence>
<dbReference type="InterPro" id="IPR052336">
    <property type="entry name" value="MlaD_Phospholipid_Transporter"/>
</dbReference>
<evidence type="ECO:0000313" key="3">
    <source>
        <dbReference type="Proteomes" id="UP000199118"/>
    </source>
</evidence>
<dbReference type="OrthoDB" id="7164001at2"/>
<reference evidence="2 3" key="1">
    <citation type="submission" date="2016-10" db="EMBL/GenBank/DDBJ databases">
        <authorList>
            <person name="de Groot N.N."/>
        </authorList>
    </citation>
    <scope>NUCLEOTIDE SEQUENCE [LARGE SCALE GENOMIC DNA]</scope>
    <source>
        <strain evidence="2 3">DSM 17890</strain>
    </source>
</reference>
<keyword evidence="3" id="KW-1185">Reference proteome</keyword>
<dbReference type="Proteomes" id="UP000199118">
    <property type="component" value="Unassembled WGS sequence"/>
</dbReference>
<dbReference type="AlphaFoldDB" id="A0A1H3EGP6"/>
<dbReference type="RefSeq" id="WP_092684648.1">
    <property type="nucleotide sequence ID" value="NZ_FNMZ01000010.1"/>
</dbReference>
<dbReference type="PANTHER" id="PTHR33371:SF4">
    <property type="entry name" value="INTERMEMBRANE PHOSPHOLIPID TRANSPORT SYSTEM BINDING PROTEIN MLAD"/>
    <property type="match status" value="1"/>
</dbReference>
<dbReference type="EMBL" id="FNMZ01000010">
    <property type="protein sequence ID" value="SDX77953.1"/>
    <property type="molecule type" value="Genomic_DNA"/>
</dbReference>
<proteinExistence type="predicted"/>
<dbReference type="Pfam" id="PF02470">
    <property type="entry name" value="MlaD"/>
    <property type="match status" value="1"/>
</dbReference>